<gene>
    <name evidence="2" type="ORF">S06H3_26398</name>
</gene>
<feature type="non-terminal residue" evidence="2">
    <location>
        <position position="1"/>
    </location>
</feature>
<reference evidence="2" key="1">
    <citation type="journal article" date="2014" name="Front. Microbiol.">
        <title>High frequency of phylogenetically diverse reductive dehalogenase-homologous genes in deep subseafloor sedimentary metagenomes.</title>
        <authorList>
            <person name="Kawai M."/>
            <person name="Futagami T."/>
            <person name="Toyoda A."/>
            <person name="Takaki Y."/>
            <person name="Nishi S."/>
            <person name="Hori S."/>
            <person name="Arai W."/>
            <person name="Tsubouchi T."/>
            <person name="Morono Y."/>
            <person name="Uchiyama I."/>
            <person name="Ito T."/>
            <person name="Fujiyama A."/>
            <person name="Inagaki F."/>
            <person name="Takami H."/>
        </authorList>
    </citation>
    <scope>NUCLEOTIDE SEQUENCE</scope>
    <source>
        <strain evidence="2">Expedition CK06-06</strain>
    </source>
</reference>
<evidence type="ECO:0000259" key="1">
    <source>
        <dbReference type="PROSITE" id="PS50022"/>
    </source>
</evidence>
<dbReference type="EMBL" id="BARV01015256">
    <property type="protein sequence ID" value="GAI28658.1"/>
    <property type="molecule type" value="Genomic_DNA"/>
</dbReference>
<organism evidence="2">
    <name type="scientific">marine sediment metagenome</name>
    <dbReference type="NCBI Taxonomy" id="412755"/>
    <lineage>
        <taxon>unclassified sequences</taxon>
        <taxon>metagenomes</taxon>
        <taxon>ecological metagenomes</taxon>
    </lineage>
</organism>
<comment type="caution">
    <text evidence="2">The sequence shown here is derived from an EMBL/GenBank/DDBJ whole genome shotgun (WGS) entry which is preliminary data.</text>
</comment>
<dbReference type="AlphaFoldDB" id="X1MBJ3"/>
<sequence>AKWDHAYGDIPTGWSFYAVDSAGYSIDKCVDGTATASSAYAGQPASYAFDDNEATYWQSSTDALPQWIKYDFGDAAWEIEKLRIYPLFTAGHACCNTFVLESSNNNVDWDELLSDTAADTDAWKEYTFLNDTAYRYIRLTVTSSHHPSGWSIFNEIEMMITLTIIDWIIKD</sequence>
<proteinExistence type="predicted"/>
<protein>
    <recommendedName>
        <fullName evidence="1">F5/8 type C domain-containing protein</fullName>
    </recommendedName>
</protein>
<accession>X1MBJ3</accession>
<dbReference type="Gene3D" id="2.60.120.260">
    <property type="entry name" value="Galactose-binding domain-like"/>
    <property type="match status" value="1"/>
</dbReference>
<feature type="domain" description="F5/8 type C" evidence="1">
    <location>
        <begin position="12"/>
        <end position="163"/>
    </location>
</feature>
<name>X1MBJ3_9ZZZZ</name>
<evidence type="ECO:0000313" key="2">
    <source>
        <dbReference type="EMBL" id="GAI28658.1"/>
    </source>
</evidence>
<dbReference type="Pfam" id="PF00754">
    <property type="entry name" value="F5_F8_type_C"/>
    <property type="match status" value="1"/>
</dbReference>
<dbReference type="SUPFAM" id="SSF49785">
    <property type="entry name" value="Galactose-binding domain-like"/>
    <property type="match status" value="1"/>
</dbReference>
<dbReference type="PROSITE" id="PS50022">
    <property type="entry name" value="FA58C_3"/>
    <property type="match status" value="1"/>
</dbReference>
<dbReference type="InterPro" id="IPR000421">
    <property type="entry name" value="FA58C"/>
</dbReference>
<dbReference type="InterPro" id="IPR008979">
    <property type="entry name" value="Galactose-bd-like_sf"/>
</dbReference>